<dbReference type="EMBL" id="JAOYFB010000038">
    <property type="protein sequence ID" value="KAK4025932.1"/>
    <property type="molecule type" value="Genomic_DNA"/>
</dbReference>
<keyword evidence="2" id="KW-1185">Reference proteome</keyword>
<evidence type="ECO:0000313" key="1">
    <source>
        <dbReference type="EMBL" id="KAK4025932.1"/>
    </source>
</evidence>
<accession>A0ABR0ALD5</accession>
<gene>
    <name evidence="1" type="ORF">OUZ56_014966</name>
</gene>
<dbReference type="Proteomes" id="UP001234178">
    <property type="component" value="Unassembled WGS sequence"/>
</dbReference>
<evidence type="ECO:0000313" key="2">
    <source>
        <dbReference type="Proteomes" id="UP001234178"/>
    </source>
</evidence>
<reference evidence="1 2" key="1">
    <citation type="journal article" date="2023" name="Nucleic Acids Res.">
        <title>The hologenome of Daphnia magna reveals possible DNA methylation and microbiome-mediated evolution of the host genome.</title>
        <authorList>
            <person name="Chaturvedi A."/>
            <person name="Li X."/>
            <person name="Dhandapani V."/>
            <person name="Marshall H."/>
            <person name="Kissane S."/>
            <person name="Cuenca-Cambronero M."/>
            <person name="Asole G."/>
            <person name="Calvet F."/>
            <person name="Ruiz-Romero M."/>
            <person name="Marangio P."/>
            <person name="Guigo R."/>
            <person name="Rago D."/>
            <person name="Mirbahai L."/>
            <person name="Eastwood N."/>
            <person name="Colbourne J.K."/>
            <person name="Zhou J."/>
            <person name="Mallon E."/>
            <person name="Orsini L."/>
        </authorList>
    </citation>
    <scope>NUCLEOTIDE SEQUENCE [LARGE SCALE GENOMIC DNA]</scope>
    <source>
        <strain evidence="1">LRV0_1</strain>
    </source>
</reference>
<sequence>MLNIILPCHIVCNYNQYRTILNQLDLTFERYRSLYQWELVTVSLIKGFPHHTLKLIWEKQLCCRISNYIHAVLVKKY</sequence>
<name>A0ABR0ALD5_9CRUS</name>
<organism evidence="1 2">
    <name type="scientific">Daphnia magna</name>
    <dbReference type="NCBI Taxonomy" id="35525"/>
    <lineage>
        <taxon>Eukaryota</taxon>
        <taxon>Metazoa</taxon>
        <taxon>Ecdysozoa</taxon>
        <taxon>Arthropoda</taxon>
        <taxon>Crustacea</taxon>
        <taxon>Branchiopoda</taxon>
        <taxon>Diplostraca</taxon>
        <taxon>Cladocera</taxon>
        <taxon>Anomopoda</taxon>
        <taxon>Daphniidae</taxon>
        <taxon>Daphnia</taxon>
    </lineage>
</organism>
<protein>
    <submittedName>
        <fullName evidence="1">Uncharacterized protein</fullName>
    </submittedName>
</protein>
<proteinExistence type="predicted"/>
<comment type="caution">
    <text evidence="1">The sequence shown here is derived from an EMBL/GenBank/DDBJ whole genome shotgun (WGS) entry which is preliminary data.</text>
</comment>